<dbReference type="InterPro" id="IPR038586">
    <property type="entry name" value="Tctex-1-like_sf"/>
</dbReference>
<dbReference type="CDD" id="cd21451">
    <property type="entry name" value="DLC-like_TCTEX1D"/>
    <property type="match status" value="1"/>
</dbReference>
<dbReference type="CTD" id="20252775"/>
<protein>
    <recommendedName>
        <fullName evidence="5">Tctex1 domain-containing protein 1</fullName>
    </recommendedName>
</protein>
<comment type="similarity">
    <text evidence="1">Belongs to the dynein light chain Tctex-type family.</text>
</comment>
<dbReference type="GO" id="GO:0005868">
    <property type="term" value="C:cytoplasmic dynein complex"/>
    <property type="evidence" value="ECO:0007669"/>
    <property type="project" value="TreeGrafter"/>
</dbReference>
<dbReference type="HOGENOM" id="CLU_097204_4_0_1"/>
<evidence type="ECO:0000313" key="4">
    <source>
        <dbReference type="Proteomes" id="UP000030746"/>
    </source>
</evidence>
<dbReference type="Gene3D" id="3.30.1140.40">
    <property type="entry name" value="Tctex-1"/>
    <property type="match status" value="1"/>
</dbReference>
<feature type="non-terminal residue" evidence="3">
    <location>
        <position position="1"/>
    </location>
</feature>
<dbReference type="GO" id="GO:0007018">
    <property type="term" value="P:microtubule-based movement"/>
    <property type="evidence" value="ECO:0007669"/>
    <property type="project" value="TreeGrafter"/>
</dbReference>
<feature type="region of interest" description="Disordered" evidence="2">
    <location>
        <begin position="1"/>
        <end position="24"/>
    </location>
</feature>
<dbReference type="OrthoDB" id="10248487at2759"/>
<dbReference type="PANTHER" id="PTHR21255">
    <property type="entry name" value="T-COMPLEX-ASSOCIATED-TESTIS-EXPRESSED 1/ DYNEIN LIGHT CHAIN"/>
    <property type="match status" value="1"/>
</dbReference>
<dbReference type="GeneID" id="20252775"/>
<feature type="compositionally biased region" description="Basic and acidic residues" evidence="2">
    <location>
        <begin position="1"/>
        <end position="10"/>
    </location>
</feature>
<dbReference type="GO" id="GO:0045505">
    <property type="term" value="F:dynein intermediate chain binding"/>
    <property type="evidence" value="ECO:0007669"/>
    <property type="project" value="TreeGrafter"/>
</dbReference>
<feature type="non-terminal residue" evidence="3">
    <location>
        <position position="139"/>
    </location>
</feature>
<proteinExistence type="inferred from homology"/>
<dbReference type="KEGG" id="lgi:LOTGIDRAFT_88259"/>
<name>V4B4X0_LOTGI</name>
<dbReference type="EMBL" id="KB199650">
    <property type="protein sequence ID" value="ESP05543.1"/>
    <property type="molecule type" value="Genomic_DNA"/>
</dbReference>
<keyword evidence="4" id="KW-1185">Reference proteome</keyword>
<evidence type="ECO:0000256" key="1">
    <source>
        <dbReference type="ARBA" id="ARBA00005361"/>
    </source>
</evidence>
<dbReference type="Pfam" id="PF03645">
    <property type="entry name" value="Tctex-1"/>
    <property type="match status" value="1"/>
</dbReference>
<evidence type="ECO:0000313" key="3">
    <source>
        <dbReference type="EMBL" id="ESP05543.1"/>
    </source>
</evidence>
<dbReference type="AlphaFoldDB" id="V4B4X0"/>
<dbReference type="PANTHER" id="PTHR21255:SF65">
    <property type="entry name" value="TCTEX1 DOMAIN-CONTAINING PROTEIN 2"/>
    <property type="match status" value="1"/>
</dbReference>
<dbReference type="Proteomes" id="UP000030746">
    <property type="component" value="Unassembled WGS sequence"/>
</dbReference>
<evidence type="ECO:0008006" key="5">
    <source>
        <dbReference type="Google" id="ProtNLM"/>
    </source>
</evidence>
<reference evidence="3 4" key="1">
    <citation type="journal article" date="2013" name="Nature">
        <title>Insights into bilaterian evolution from three spiralian genomes.</title>
        <authorList>
            <person name="Simakov O."/>
            <person name="Marletaz F."/>
            <person name="Cho S.J."/>
            <person name="Edsinger-Gonzales E."/>
            <person name="Havlak P."/>
            <person name="Hellsten U."/>
            <person name="Kuo D.H."/>
            <person name="Larsson T."/>
            <person name="Lv J."/>
            <person name="Arendt D."/>
            <person name="Savage R."/>
            <person name="Osoegawa K."/>
            <person name="de Jong P."/>
            <person name="Grimwood J."/>
            <person name="Chapman J.A."/>
            <person name="Shapiro H."/>
            <person name="Aerts A."/>
            <person name="Otillar R.P."/>
            <person name="Terry A.Y."/>
            <person name="Boore J.L."/>
            <person name="Grigoriev I.V."/>
            <person name="Lindberg D.R."/>
            <person name="Seaver E.C."/>
            <person name="Weisblat D.A."/>
            <person name="Putnam N.H."/>
            <person name="Rokhsar D.S."/>
        </authorList>
    </citation>
    <scope>NUCLEOTIDE SEQUENCE [LARGE SCALE GENOMIC DNA]</scope>
</reference>
<sequence length="139" mass="16031">SVSSRDHDRYSTSSQENSHRSVKLENTYQLEPSVKFQEEKIERIIQDVLESELHDMEYDPTTSAKTCLSLSTLIKEKVKMLNMKRYKIICSIVITEQANQSLTMASRFCWDKEHDNFSSATYSQPNLHAVGTVFGVYLD</sequence>
<dbReference type="RefSeq" id="XP_009044088.1">
    <property type="nucleotide sequence ID" value="XM_009045840.1"/>
</dbReference>
<dbReference type="GO" id="GO:0005737">
    <property type="term" value="C:cytoplasm"/>
    <property type="evidence" value="ECO:0007669"/>
    <property type="project" value="TreeGrafter"/>
</dbReference>
<evidence type="ECO:0000256" key="2">
    <source>
        <dbReference type="SAM" id="MobiDB-lite"/>
    </source>
</evidence>
<gene>
    <name evidence="3" type="ORF">LOTGIDRAFT_88259</name>
</gene>
<dbReference type="InterPro" id="IPR005334">
    <property type="entry name" value="Tctex-1-like"/>
</dbReference>
<accession>V4B4X0</accession>
<dbReference type="OMA" id="RTIMNRN"/>
<dbReference type="STRING" id="225164.V4B4X0"/>
<organism evidence="3 4">
    <name type="scientific">Lottia gigantea</name>
    <name type="common">Giant owl limpet</name>
    <dbReference type="NCBI Taxonomy" id="225164"/>
    <lineage>
        <taxon>Eukaryota</taxon>
        <taxon>Metazoa</taxon>
        <taxon>Spiralia</taxon>
        <taxon>Lophotrochozoa</taxon>
        <taxon>Mollusca</taxon>
        <taxon>Gastropoda</taxon>
        <taxon>Patellogastropoda</taxon>
        <taxon>Lottioidea</taxon>
        <taxon>Lottiidae</taxon>
        <taxon>Lottia</taxon>
    </lineage>
</organism>